<dbReference type="GO" id="GO:0003924">
    <property type="term" value="F:GTPase activity"/>
    <property type="evidence" value="ECO:0007669"/>
    <property type="project" value="InterPro"/>
</dbReference>
<evidence type="ECO:0000313" key="3">
    <source>
        <dbReference type="EMBL" id="PAV19465.1"/>
    </source>
</evidence>
<dbReference type="PANTHER" id="PTHR22796:SF1">
    <property type="entry name" value="VWFA DOMAIN-CONTAINING PROTEIN"/>
    <property type="match status" value="1"/>
</dbReference>
<dbReference type="SUPFAM" id="SSF52540">
    <property type="entry name" value="P-loop containing nucleoside triphosphate hydrolases"/>
    <property type="match status" value="1"/>
</dbReference>
<evidence type="ECO:0000256" key="1">
    <source>
        <dbReference type="SAM" id="MobiDB-lite"/>
    </source>
</evidence>
<dbReference type="InterPro" id="IPR036465">
    <property type="entry name" value="vWFA_dom_sf"/>
</dbReference>
<dbReference type="CDD" id="cd00198">
    <property type="entry name" value="vWFA"/>
    <property type="match status" value="1"/>
</dbReference>
<comment type="caution">
    <text evidence="3">The sequence shown here is derived from an EMBL/GenBank/DDBJ whole genome shotgun (WGS) entry which is preliminary data.</text>
</comment>
<organism evidence="3 4">
    <name type="scientific">Pyrrhoderma noxium</name>
    <dbReference type="NCBI Taxonomy" id="2282107"/>
    <lineage>
        <taxon>Eukaryota</taxon>
        <taxon>Fungi</taxon>
        <taxon>Dikarya</taxon>
        <taxon>Basidiomycota</taxon>
        <taxon>Agaricomycotina</taxon>
        <taxon>Agaricomycetes</taxon>
        <taxon>Hymenochaetales</taxon>
        <taxon>Hymenochaetaceae</taxon>
        <taxon>Pyrrhoderma</taxon>
    </lineage>
</organism>
<accession>A0A286UJ10</accession>
<dbReference type="SUPFAM" id="SSF53300">
    <property type="entry name" value="vWA-like"/>
    <property type="match status" value="1"/>
</dbReference>
<evidence type="ECO:0000313" key="4">
    <source>
        <dbReference type="Proteomes" id="UP000217199"/>
    </source>
</evidence>
<feature type="region of interest" description="Disordered" evidence="1">
    <location>
        <begin position="1"/>
        <end position="24"/>
    </location>
</feature>
<dbReference type="Gene3D" id="3.40.50.300">
    <property type="entry name" value="P-loop containing nucleotide triphosphate hydrolases"/>
    <property type="match status" value="1"/>
</dbReference>
<proteinExistence type="predicted"/>
<dbReference type="PROSITE" id="PS50234">
    <property type="entry name" value="VWFA"/>
    <property type="match status" value="1"/>
</dbReference>
<dbReference type="Gene3D" id="3.40.50.410">
    <property type="entry name" value="von Willebrand factor, type A domain"/>
    <property type="match status" value="1"/>
</dbReference>
<feature type="compositionally biased region" description="Basic and acidic residues" evidence="1">
    <location>
        <begin position="59"/>
        <end position="70"/>
    </location>
</feature>
<dbReference type="GO" id="GO:0005525">
    <property type="term" value="F:GTP binding"/>
    <property type="evidence" value="ECO:0007669"/>
    <property type="project" value="InterPro"/>
</dbReference>
<reference evidence="3 4" key="1">
    <citation type="journal article" date="2017" name="Mol. Ecol.">
        <title>Comparative and population genomic landscape of Phellinus noxius: A hypervariable fungus causing root rot in trees.</title>
        <authorList>
            <person name="Chung C.L."/>
            <person name="Lee T.J."/>
            <person name="Akiba M."/>
            <person name="Lee H.H."/>
            <person name="Kuo T.H."/>
            <person name="Liu D."/>
            <person name="Ke H.M."/>
            <person name="Yokoi T."/>
            <person name="Roa M.B."/>
            <person name="Lu M.J."/>
            <person name="Chang Y.Y."/>
            <person name="Ann P.J."/>
            <person name="Tsai J.N."/>
            <person name="Chen C.Y."/>
            <person name="Tzean S.S."/>
            <person name="Ota Y."/>
            <person name="Hattori T."/>
            <person name="Sahashi N."/>
            <person name="Liou R.F."/>
            <person name="Kikuchi T."/>
            <person name="Tsai I.J."/>
        </authorList>
    </citation>
    <scope>NUCLEOTIDE SEQUENCE [LARGE SCALE GENOMIC DNA]</scope>
    <source>
        <strain evidence="3 4">FFPRI411160</strain>
    </source>
</reference>
<dbReference type="OrthoDB" id="2343366at2759"/>
<evidence type="ECO:0000259" key="2">
    <source>
        <dbReference type="PROSITE" id="PS50234"/>
    </source>
</evidence>
<dbReference type="SMART" id="SM00327">
    <property type="entry name" value="VWA"/>
    <property type="match status" value="1"/>
</dbReference>
<feature type="compositionally biased region" description="Polar residues" evidence="1">
    <location>
        <begin position="11"/>
        <end position="20"/>
    </location>
</feature>
<gene>
    <name evidence="3" type="ORF">PNOK_0439900</name>
</gene>
<dbReference type="Pfam" id="PF02263">
    <property type="entry name" value="GBP"/>
    <property type="match status" value="1"/>
</dbReference>
<dbReference type="InParanoid" id="A0A286UJ10"/>
<dbReference type="STRING" id="2282107.A0A286UJ10"/>
<feature type="region of interest" description="Disordered" evidence="1">
    <location>
        <begin position="43"/>
        <end position="103"/>
    </location>
</feature>
<dbReference type="PANTHER" id="PTHR22796">
    <property type="entry name" value="URG4-RELATED"/>
    <property type="match status" value="1"/>
</dbReference>
<dbReference type="InterPro" id="IPR027417">
    <property type="entry name" value="P-loop_NTPase"/>
</dbReference>
<dbReference type="InterPro" id="IPR015894">
    <property type="entry name" value="Guanylate-bd_N"/>
</dbReference>
<dbReference type="Pfam" id="PF13519">
    <property type="entry name" value="VWA_2"/>
    <property type="match status" value="1"/>
</dbReference>
<name>A0A286UJ10_9AGAM</name>
<dbReference type="Proteomes" id="UP000217199">
    <property type="component" value="Unassembled WGS sequence"/>
</dbReference>
<dbReference type="InterPro" id="IPR002035">
    <property type="entry name" value="VWF_A"/>
</dbReference>
<feature type="domain" description="VWFA" evidence="2">
    <location>
        <begin position="2029"/>
        <end position="2245"/>
    </location>
</feature>
<sequence>MSKHHPPNVFRSGQDNSSVDYSDYMGYDDQYLPVQFEQNDISHKIADDCDTSSSASDSDSFHLVDRRSEDGIFSTPENPTVTMDERKESNSTHSSPAVPPNPPKATVKNVIHPKAPKSTIAVNALVPQDPVARIKGMFRLLDIVSETGSGGLVDKVIIDQNSVAQFISYISPGAYKNLTDINFRNMDSVIVKPVGVYGSKGEIIRLMKELNVIDHSTASILSTSNSHTPSDQKIRPGLYALVYGEHASQEQRILIIFWPDDETWNDNADSTIRRNRYTFMRYLSKITDQMIGLLSEEHLRSLVWDEAENKMKDDESDIMDSEWDDTDRLFTFEVQKASEQEENVNFYEGFSISDSRIKDQSRISELPDGTSDSQTGTRMLDAILSGDRKLIQLDKTLSYDAVKLIATTQWGEQNSNVFRKFLDSDRQLEEELAQETKNSNDQIKSIMAEMDPKVLSALEDYLVDGVLEKYVFLNKERLFFYLKKEAPQDSTKESHKDYLKNLCNVYTKIERTLLNESQEVLRLEIRDRPSKYSNALHGISVCLVIFESYEVSEEDRREICECLETGKISEVEKLLKPGTSGVLESLKQAFNALTRRKSQETAGNTKNKSKDLHKKLLSADFFDTREKLLEKWPELQPHIDNVMEAATEHFASNIERTLRKLSSRVCFECERQLKEQAKLQMSKNDEERKEASLLQLFQLFDTVYQSNKAKVHSEILIIQNVNFTKNHYKVIQGTVSGQRIVLPETKLKYTIHPLELTESDKQKLKEDFKHIPKPILAQHQAFFFKLPLSSNIRFQRLIGDSKCLIVAENQTRDLDVYLEDLSSLESAIKNKRPKRTFKKEKTGDEIYLAYDENTKSLLVCGIQNHTPSIQFWVYKFNENYATLQALGAPIELTQYYSQGIPTLKDIHLISGCDEFALVECSGIVRVFSTITQQFRPAVLQLPSPPHCSFTTPDGSCFCAIITEQDQSKFIVYHWASLGSHPGFSYILPQNVLSNQIPIISSLDDKKNIHVMWLDTSNHLCHSIRLDITQQITEFQFCDLNSKISNQKSQSQTVNNSILDCHFDSWSRFPIIPAIHRRTISYDEYRRPPSILFVTNNHSSFPFSDYFHNMIQELEKTTKKPASSVLNQINVSHSKFADMISDLENTMDISSFKSGEWMVDIFCLIPIQIALARDNRFIPIKDGVWSPEFEKSLLGADVGTVSDSLSFGWYESIFRSYMSTKPVKVVSSMGEQSVGKSFALNHLADTSFAGSAMRTTEGVWMSVTPTEDDLIVVLDFEGVHSIERSAQEDTLLVLFNAAISNLVLFRNNFALSRDIANLFQSFQSSSSILDPETNPSLFQSTLVIIIKDVVDSDRIEITKEFRLKLHKIVQEEQASNFISRLYRGRVDIIPWPVIESRQFYTLFSTLNKKHLSKRSLTPEKGSAFLQKLKMLMAKLKINDWGSMTQNISTHRAQFLLTSLNIALSTGFTEKDRDDEPLKELETGMEIPSEDTDAVFYIDKLGEHQARKEDILKNLVHRWPEFGVRGNEPDQSWMKCLCIFLEDLVEKRIYHVQSWIDINLSGFQQENNSAIEELRRAIDSGIVDLKRGISICKVQCEECRFLCLLPPFHDGIHDCKTDHECHFNCDFTEGHDGPRSCRLPAGHEGVHICDPSMHLCGKPCILEENRGCQGNCTKAFNHDDDEHLCSARRHFCAKKCDLINVLLHDGSHYTCQGSCSYLWDENHDQHACDVASCPIACQLCGRLCESTEHLHGLDENTVHLCSQEHKCQSDCESIGVCEIDTVPHSIEETFNGAHDQFQYTRYTQVTKRLACAIPLSPGCLKHDGPHIHSTAMDVFHYCDKRCDNCGYVCTLPQGHPQPEHSTNHGSMSRTRWAVEGHNESIEVDSHKFGSNDDGAPMLCNLMCSNLGRHVHIDYCRSTDANGCNDAEIMHIKTRMEPNPRQEKDWVTHNLYWRRLGFKDPYSREERSNFAKCDAMCCGDEHKDPPNPSYCDLPHFHPPAHFNTQAPPNGHVSNDGHAFLCKNPAILNQAFHVIFVVDRSGSMDYTDRRPLPNLAATQRITRVANNRLGAVYTALYSFWVARHAAMNQGAPQNRRDAYSTILFNSSPVEVYGNDFNSTPDQLIDRLLQQRAGGGTNFDAALVKANELMTRFWSPERSPVIIFLSDGECSMTDAKMYDLCRNAVRLGRAVSFHAVSFGPEGSSTWLRRMVQIAKEVQATAPRDPLLPANAIVESSYNVALDSVRLAETFLGIAESLRKTRDCLRLVSNDISQDSNGSKDIVQNFYHFSLSPLITTEREVVGSKSREQTTQTHCLGSLLQLSVYIIRRESTAVKPRHLTNATFRDMDNNMVKPIEMYRSQREIACSMVEPSAMVQLIQPYTFFERPHRPYRIKLPLLKACRKGFSTIFYLEKGLMEE</sequence>
<dbReference type="EMBL" id="NBII01000004">
    <property type="protein sequence ID" value="PAV19465.1"/>
    <property type="molecule type" value="Genomic_DNA"/>
</dbReference>
<protein>
    <recommendedName>
        <fullName evidence="2">VWFA domain-containing protein</fullName>
    </recommendedName>
</protein>
<keyword evidence="4" id="KW-1185">Reference proteome</keyword>